<evidence type="ECO:0000313" key="2">
    <source>
        <dbReference type="Proteomes" id="UP000199207"/>
    </source>
</evidence>
<dbReference type="EMBL" id="FOLM01000020">
    <property type="protein sequence ID" value="SFD60296.1"/>
    <property type="molecule type" value="Genomic_DNA"/>
</dbReference>
<protein>
    <submittedName>
        <fullName evidence="1">Uncharacterized protein</fullName>
    </submittedName>
</protein>
<gene>
    <name evidence="1" type="ORF">SAMN05421773_12068</name>
</gene>
<dbReference type="AlphaFoldDB" id="A0A1I1TNI2"/>
<proteinExistence type="predicted"/>
<dbReference type="Proteomes" id="UP000199207">
    <property type="component" value="Unassembled WGS sequence"/>
</dbReference>
<sequence>MADQPVPDEEQVPSAVLHGRACRYCHQPLSGPGETAGEITDARIYGRPYPIRVRACFPCSHTHLSTH</sequence>
<name>A0A1I1TNI2_9ACTN</name>
<organism evidence="1 2">
    <name type="scientific">Streptomyces aidingensis</name>
    <dbReference type="NCBI Taxonomy" id="910347"/>
    <lineage>
        <taxon>Bacteria</taxon>
        <taxon>Bacillati</taxon>
        <taxon>Actinomycetota</taxon>
        <taxon>Actinomycetes</taxon>
        <taxon>Kitasatosporales</taxon>
        <taxon>Streptomycetaceae</taxon>
        <taxon>Streptomyces</taxon>
    </lineage>
</organism>
<keyword evidence="2" id="KW-1185">Reference proteome</keyword>
<reference evidence="1 2" key="1">
    <citation type="submission" date="2016-10" db="EMBL/GenBank/DDBJ databases">
        <authorList>
            <person name="de Groot N.N."/>
        </authorList>
    </citation>
    <scope>NUCLEOTIDE SEQUENCE [LARGE SCALE GENOMIC DNA]</scope>
    <source>
        <strain evidence="1 2">CGMCC 4.5739</strain>
    </source>
</reference>
<dbReference type="RefSeq" id="WP_093841246.1">
    <property type="nucleotide sequence ID" value="NZ_FOLM01000020.1"/>
</dbReference>
<accession>A0A1I1TNI2</accession>
<evidence type="ECO:0000313" key="1">
    <source>
        <dbReference type="EMBL" id="SFD60296.1"/>
    </source>
</evidence>